<dbReference type="Gene3D" id="2.130.10.10">
    <property type="entry name" value="YVTN repeat-like/Quinoprotein amine dehydrogenase"/>
    <property type="match status" value="1"/>
</dbReference>
<dbReference type="PANTHER" id="PTHR30344:SF1">
    <property type="entry name" value="6-PHOSPHOGLUCONOLACTONASE"/>
    <property type="match status" value="1"/>
</dbReference>
<keyword evidence="2" id="KW-0313">Glucose metabolism</keyword>
<organism evidence="3 4">
    <name type="scientific">Mesorhizobium muleiense</name>
    <dbReference type="NCBI Taxonomy" id="1004279"/>
    <lineage>
        <taxon>Bacteria</taxon>
        <taxon>Pseudomonadati</taxon>
        <taxon>Pseudomonadota</taxon>
        <taxon>Alphaproteobacteria</taxon>
        <taxon>Hyphomicrobiales</taxon>
        <taxon>Phyllobacteriaceae</taxon>
        <taxon>Mesorhizobium</taxon>
    </lineage>
</organism>
<name>A0A1G9CC98_9HYPH</name>
<dbReference type="GO" id="GO:0006006">
    <property type="term" value="P:glucose metabolic process"/>
    <property type="evidence" value="ECO:0007669"/>
    <property type="project" value="UniProtKB-KW"/>
</dbReference>
<dbReference type="SUPFAM" id="SSF51004">
    <property type="entry name" value="C-terminal (heme d1) domain of cytochrome cd1-nitrite reductase"/>
    <property type="match status" value="1"/>
</dbReference>
<dbReference type="GO" id="GO:0017057">
    <property type="term" value="F:6-phosphogluconolactonase activity"/>
    <property type="evidence" value="ECO:0007669"/>
    <property type="project" value="TreeGrafter"/>
</dbReference>
<dbReference type="InterPro" id="IPR050282">
    <property type="entry name" value="Cycloisomerase_2"/>
</dbReference>
<reference evidence="4" key="1">
    <citation type="submission" date="2016-10" db="EMBL/GenBank/DDBJ databases">
        <authorList>
            <person name="Varghese N."/>
            <person name="Submissions S."/>
        </authorList>
    </citation>
    <scope>NUCLEOTIDE SEQUENCE [LARGE SCALE GENOMIC DNA]</scope>
    <source>
        <strain evidence="4">CGMCC 1.11022</strain>
    </source>
</reference>
<dbReference type="EMBL" id="FNEE01000016">
    <property type="protein sequence ID" value="SDK49251.1"/>
    <property type="molecule type" value="Genomic_DNA"/>
</dbReference>
<evidence type="ECO:0000256" key="1">
    <source>
        <dbReference type="ARBA" id="ARBA00005564"/>
    </source>
</evidence>
<dbReference type="GO" id="GO:0005829">
    <property type="term" value="C:cytosol"/>
    <property type="evidence" value="ECO:0007669"/>
    <property type="project" value="TreeGrafter"/>
</dbReference>
<dbReference type="InterPro" id="IPR015943">
    <property type="entry name" value="WD40/YVTN_repeat-like_dom_sf"/>
</dbReference>
<dbReference type="AlphaFoldDB" id="A0A1G9CC98"/>
<sequence length="392" mass="41487">MGLCFKREQAKFAAIRCGWVPAEKGISMQDACLVFVGSLNREAPYFQGARGVGLGVYSFDEETLETRKLAETGDVDNPTFLSVTPDGSHVYANSEVFTWREGVVSAYHFDRQTAALSYINKQPTLGSITAHNTVTRDGTKLLVANYGMGEGGPDRSLVVYGLRDDGGLTAPLSSVAHSGTGPDAVRQERPHAHSVTETIAGGVAMVADLGIDRLVAYRIGPDGGLTRLAESALAPGAGPRHVALHPGGRFVFVMNELDSTVVSLALDEASGRLTEIDTKPAVPAAARDGNHCADIQISPDGRFLYGSNRGHDSVVVFSVDQQTGTLALVDHAPCGGAAPRNLALTPSGRHLFSANQNADRISIFARDAATGRLADTGRFIDIGTPMCVKIVR</sequence>
<comment type="similarity">
    <text evidence="1">Belongs to the cycloisomerase 2 family.</text>
</comment>
<dbReference type="InterPro" id="IPR019405">
    <property type="entry name" value="Lactonase_7-beta_prop"/>
</dbReference>
<dbReference type="Proteomes" id="UP000198894">
    <property type="component" value="Unassembled WGS sequence"/>
</dbReference>
<evidence type="ECO:0000313" key="4">
    <source>
        <dbReference type="Proteomes" id="UP000198894"/>
    </source>
</evidence>
<keyword evidence="2" id="KW-0119">Carbohydrate metabolism</keyword>
<keyword evidence="4" id="KW-1185">Reference proteome</keyword>
<accession>A0A1G9CC98</accession>
<evidence type="ECO:0000256" key="2">
    <source>
        <dbReference type="ARBA" id="ARBA00022526"/>
    </source>
</evidence>
<dbReference type="InterPro" id="IPR011048">
    <property type="entry name" value="Haem_d1_sf"/>
</dbReference>
<protein>
    <submittedName>
        <fullName evidence="3">6-phosphogluconolactonase</fullName>
    </submittedName>
</protein>
<evidence type="ECO:0000313" key="3">
    <source>
        <dbReference type="EMBL" id="SDK49251.1"/>
    </source>
</evidence>
<dbReference type="Pfam" id="PF10282">
    <property type="entry name" value="Lactonase"/>
    <property type="match status" value="1"/>
</dbReference>
<dbReference type="PANTHER" id="PTHR30344">
    <property type="entry name" value="6-PHOSPHOGLUCONOLACTONASE-RELATED"/>
    <property type="match status" value="1"/>
</dbReference>
<proteinExistence type="inferred from homology"/>
<gene>
    <name evidence="3" type="ORF">SAMN05428953_11629</name>
</gene>